<protein>
    <submittedName>
        <fullName evidence="1">Uncharacterized protein</fullName>
    </submittedName>
</protein>
<evidence type="ECO:0000313" key="2">
    <source>
        <dbReference type="Proteomes" id="UP000184260"/>
    </source>
</evidence>
<name>A0A1M6X9F3_9FLAO</name>
<dbReference type="AlphaFoldDB" id="A0A1M6X9F3"/>
<gene>
    <name evidence="1" type="ORF">SAMN05443669_1001178</name>
</gene>
<reference evidence="2" key="1">
    <citation type="submission" date="2016-11" db="EMBL/GenBank/DDBJ databases">
        <authorList>
            <person name="Varghese N."/>
            <person name="Submissions S."/>
        </authorList>
    </citation>
    <scope>NUCLEOTIDE SEQUENCE [LARGE SCALE GENOMIC DNA]</scope>
    <source>
        <strain evidence="2">DSM 3661</strain>
    </source>
</reference>
<organism evidence="1 2">
    <name type="scientific">Flavobacterium xanthum</name>
    <dbReference type="NCBI Taxonomy" id="69322"/>
    <lineage>
        <taxon>Bacteria</taxon>
        <taxon>Pseudomonadati</taxon>
        <taxon>Bacteroidota</taxon>
        <taxon>Flavobacteriia</taxon>
        <taxon>Flavobacteriales</taxon>
        <taxon>Flavobacteriaceae</taxon>
        <taxon>Flavobacterium</taxon>
    </lineage>
</organism>
<sequence>MIRFNISTVLRQYLADNELKMLTDSEQFPILFHH</sequence>
<proteinExistence type="predicted"/>
<accession>A0A1M6X9F3</accession>
<evidence type="ECO:0000313" key="1">
    <source>
        <dbReference type="EMBL" id="SHL02591.1"/>
    </source>
</evidence>
<keyword evidence="2" id="KW-1185">Reference proteome</keyword>
<dbReference type="EMBL" id="FRBU01000001">
    <property type="protein sequence ID" value="SHL02591.1"/>
    <property type="molecule type" value="Genomic_DNA"/>
</dbReference>
<dbReference type="Proteomes" id="UP000184260">
    <property type="component" value="Unassembled WGS sequence"/>
</dbReference>